<evidence type="ECO:0000256" key="4">
    <source>
        <dbReference type="ARBA" id="ARBA00022475"/>
    </source>
</evidence>
<comment type="similarity">
    <text evidence="2 8">Belongs to the 4-toluene sulfonate uptake permease (TSUP) (TC 2.A.102) family.</text>
</comment>
<dbReference type="PANTHER" id="PTHR30269">
    <property type="entry name" value="TRANSMEMBRANE PROTEIN YFCA"/>
    <property type="match status" value="1"/>
</dbReference>
<gene>
    <name evidence="9" type="ORF">E2L08_01600</name>
</gene>
<organism evidence="9 10">
    <name type="scientific">Palleronia sediminis</name>
    <dbReference type="NCBI Taxonomy" id="2547833"/>
    <lineage>
        <taxon>Bacteria</taxon>
        <taxon>Pseudomonadati</taxon>
        <taxon>Pseudomonadota</taxon>
        <taxon>Alphaproteobacteria</taxon>
        <taxon>Rhodobacterales</taxon>
        <taxon>Roseobacteraceae</taxon>
        <taxon>Palleronia</taxon>
    </lineage>
</organism>
<sequence>MEHLIPLLLAAFVVGMSKGGLAAAAALTVPALALMMNPVQAAAVLLPVYIVTDWVGVWLYRRHWSGRNLAILVPGMLAGTVIATLVIPFTPEWALLAVTGGIGLWYVARRWTARAPDAQAGAAVGPGLFWGVLTGIASFITHSGSPPAQAYLMPQQLGRLTFAGTIAIAFAIGNLAKLPGYWALGQLDALDLRLTALLVVSGIAGTFAGRVVTGRLSDDQYRRVIELLLLVLSLLLLGKAGWSLIRPGG</sequence>
<dbReference type="RefSeq" id="WP_133395287.1">
    <property type="nucleotide sequence ID" value="NZ_SNAA01000001.1"/>
</dbReference>
<evidence type="ECO:0000256" key="6">
    <source>
        <dbReference type="ARBA" id="ARBA00022989"/>
    </source>
</evidence>
<feature type="transmembrane region" description="Helical" evidence="8">
    <location>
        <begin position="160"/>
        <end position="182"/>
    </location>
</feature>
<evidence type="ECO:0000256" key="1">
    <source>
        <dbReference type="ARBA" id="ARBA00004651"/>
    </source>
</evidence>
<evidence type="ECO:0000256" key="7">
    <source>
        <dbReference type="ARBA" id="ARBA00023136"/>
    </source>
</evidence>
<feature type="transmembrane region" description="Helical" evidence="8">
    <location>
        <begin position="38"/>
        <end position="60"/>
    </location>
</feature>
<keyword evidence="3" id="KW-0813">Transport</keyword>
<feature type="transmembrane region" description="Helical" evidence="8">
    <location>
        <begin position="224"/>
        <end position="245"/>
    </location>
</feature>
<evidence type="ECO:0000313" key="9">
    <source>
        <dbReference type="EMBL" id="TDL84188.1"/>
    </source>
</evidence>
<evidence type="ECO:0000313" key="10">
    <source>
        <dbReference type="Proteomes" id="UP000295701"/>
    </source>
</evidence>
<keyword evidence="7 8" id="KW-0472">Membrane</keyword>
<keyword evidence="4 8" id="KW-1003">Cell membrane</keyword>
<feature type="transmembrane region" description="Helical" evidence="8">
    <location>
        <begin position="194"/>
        <end position="212"/>
    </location>
</feature>
<feature type="transmembrane region" description="Helical" evidence="8">
    <location>
        <begin position="120"/>
        <end position="140"/>
    </location>
</feature>
<protein>
    <recommendedName>
        <fullName evidence="8">Probable membrane transporter protein</fullName>
    </recommendedName>
</protein>
<feature type="transmembrane region" description="Helical" evidence="8">
    <location>
        <begin position="93"/>
        <end position="108"/>
    </location>
</feature>
<feature type="transmembrane region" description="Helical" evidence="8">
    <location>
        <begin position="69"/>
        <end position="87"/>
    </location>
</feature>
<comment type="caution">
    <text evidence="9">The sequence shown here is derived from an EMBL/GenBank/DDBJ whole genome shotgun (WGS) entry which is preliminary data.</text>
</comment>
<comment type="subcellular location">
    <subcellularLocation>
        <location evidence="1 8">Cell membrane</location>
        <topology evidence="1 8">Multi-pass membrane protein</topology>
    </subcellularLocation>
</comment>
<dbReference type="PANTHER" id="PTHR30269:SF37">
    <property type="entry name" value="MEMBRANE TRANSPORTER PROTEIN"/>
    <property type="match status" value="1"/>
</dbReference>
<evidence type="ECO:0000256" key="5">
    <source>
        <dbReference type="ARBA" id="ARBA00022692"/>
    </source>
</evidence>
<name>A0A4R6ANN1_9RHOB</name>
<evidence type="ECO:0000256" key="8">
    <source>
        <dbReference type="RuleBase" id="RU363041"/>
    </source>
</evidence>
<dbReference type="AlphaFoldDB" id="A0A4R6ANN1"/>
<proteinExistence type="inferred from homology"/>
<evidence type="ECO:0000256" key="3">
    <source>
        <dbReference type="ARBA" id="ARBA00022448"/>
    </source>
</evidence>
<accession>A0A4R6ANN1</accession>
<keyword evidence="6 8" id="KW-1133">Transmembrane helix</keyword>
<evidence type="ECO:0000256" key="2">
    <source>
        <dbReference type="ARBA" id="ARBA00009142"/>
    </source>
</evidence>
<dbReference type="InterPro" id="IPR002781">
    <property type="entry name" value="TM_pro_TauE-like"/>
</dbReference>
<keyword evidence="5 8" id="KW-0812">Transmembrane</keyword>
<dbReference type="Proteomes" id="UP000295701">
    <property type="component" value="Unassembled WGS sequence"/>
</dbReference>
<dbReference type="GO" id="GO:0005886">
    <property type="term" value="C:plasma membrane"/>
    <property type="evidence" value="ECO:0007669"/>
    <property type="project" value="UniProtKB-SubCell"/>
</dbReference>
<dbReference type="EMBL" id="SNAA01000001">
    <property type="protein sequence ID" value="TDL84188.1"/>
    <property type="molecule type" value="Genomic_DNA"/>
</dbReference>
<reference evidence="9 10" key="1">
    <citation type="submission" date="2019-03" db="EMBL/GenBank/DDBJ databases">
        <title>Primorskyibacter sp. SS33 isolated from sediments.</title>
        <authorList>
            <person name="Xunke S."/>
        </authorList>
    </citation>
    <scope>NUCLEOTIDE SEQUENCE [LARGE SCALE GENOMIC DNA]</scope>
    <source>
        <strain evidence="9 10">SS33</strain>
    </source>
</reference>
<dbReference type="Pfam" id="PF01925">
    <property type="entry name" value="TauE"/>
    <property type="match status" value="1"/>
</dbReference>
<dbReference type="OrthoDB" id="7028171at2"/>
<keyword evidence="10" id="KW-1185">Reference proteome</keyword>
<dbReference type="InterPro" id="IPR052017">
    <property type="entry name" value="TSUP"/>
</dbReference>